<evidence type="ECO:0000256" key="10">
    <source>
        <dbReference type="SAM" id="MobiDB-lite"/>
    </source>
</evidence>
<evidence type="ECO:0000313" key="13">
    <source>
        <dbReference type="Proteomes" id="UP001085076"/>
    </source>
</evidence>
<comment type="similarity">
    <text evidence="1">Belongs to the protein kinase superfamily. STE Ser/Thr protein kinase family. MAP kinase kinase kinase subfamily.</text>
</comment>
<feature type="binding site" evidence="9">
    <location>
        <position position="370"/>
    </location>
    <ligand>
        <name>ATP</name>
        <dbReference type="ChEBI" id="CHEBI:30616"/>
    </ligand>
</feature>
<evidence type="ECO:0000259" key="11">
    <source>
        <dbReference type="PROSITE" id="PS50011"/>
    </source>
</evidence>
<evidence type="ECO:0000256" key="4">
    <source>
        <dbReference type="ARBA" id="ARBA00022741"/>
    </source>
</evidence>
<feature type="region of interest" description="Disordered" evidence="10">
    <location>
        <begin position="225"/>
        <end position="293"/>
    </location>
</feature>
<evidence type="ECO:0000256" key="6">
    <source>
        <dbReference type="ARBA" id="ARBA00022840"/>
    </source>
</evidence>
<evidence type="ECO:0000256" key="7">
    <source>
        <dbReference type="ARBA" id="ARBA00047559"/>
    </source>
</evidence>
<dbReference type="PANTHER" id="PTHR48016:SF5">
    <property type="entry name" value="MITOGEN-ACTIVATED PROTEIN KINASE KINASE KINASE 5"/>
    <property type="match status" value="1"/>
</dbReference>
<name>A0A9D5HKR7_9LILI</name>
<dbReference type="EMBL" id="JAGGNH010000002">
    <property type="protein sequence ID" value="KAJ0980295.1"/>
    <property type="molecule type" value="Genomic_DNA"/>
</dbReference>
<evidence type="ECO:0000256" key="2">
    <source>
        <dbReference type="ARBA" id="ARBA00012406"/>
    </source>
</evidence>
<dbReference type="InterPro" id="IPR011009">
    <property type="entry name" value="Kinase-like_dom_sf"/>
</dbReference>
<accession>A0A9D5HKR7</accession>
<comment type="caution">
    <text evidence="12">The sequence shown here is derived from an EMBL/GenBank/DDBJ whole genome shotgun (WGS) entry which is preliminary data.</text>
</comment>
<dbReference type="Gene3D" id="3.30.200.20">
    <property type="entry name" value="Phosphorylase Kinase, domain 1"/>
    <property type="match status" value="1"/>
</dbReference>
<dbReference type="Gene3D" id="1.10.510.10">
    <property type="entry name" value="Transferase(Phosphotransferase) domain 1"/>
    <property type="match status" value="1"/>
</dbReference>
<evidence type="ECO:0000256" key="1">
    <source>
        <dbReference type="ARBA" id="ARBA00006529"/>
    </source>
</evidence>
<keyword evidence="4 9" id="KW-0547">Nucleotide-binding</keyword>
<keyword evidence="3" id="KW-0808">Transferase</keyword>
<reference evidence="12" key="1">
    <citation type="submission" date="2021-03" db="EMBL/GenBank/DDBJ databases">
        <authorList>
            <person name="Li Z."/>
            <person name="Yang C."/>
        </authorList>
    </citation>
    <scope>NUCLEOTIDE SEQUENCE</scope>
    <source>
        <strain evidence="12">Dzin_1.0</strain>
        <tissue evidence="12">Leaf</tissue>
    </source>
</reference>
<dbReference type="OrthoDB" id="266718at2759"/>
<evidence type="ECO:0000313" key="12">
    <source>
        <dbReference type="EMBL" id="KAJ0980295.1"/>
    </source>
</evidence>
<dbReference type="PANTHER" id="PTHR48016">
    <property type="entry name" value="MAP KINASE KINASE KINASE SSK2-RELATED-RELATED"/>
    <property type="match status" value="1"/>
</dbReference>
<feature type="compositionally biased region" description="Polar residues" evidence="10">
    <location>
        <begin position="240"/>
        <end position="253"/>
    </location>
</feature>
<dbReference type="GO" id="GO:0005737">
    <property type="term" value="C:cytoplasm"/>
    <property type="evidence" value="ECO:0007669"/>
    <property type="project" value="TreeGrafter"/>
</dbReference>
<dbReference type="GO" id="GO:0005524">
    <property type="term" value="F:ATP binding"/>
    <property type="evidence" value="ECO:0007669"/>
    <property type="project" value="UniProtKB-UniRule"/>
</dbReference>
<comment type="catalytic activity">
    <reaction evidence="8">
        <text>L-seryl-[protein] + ATP = O-phospho-L-seryl-[protein] + ADP + H(+)</text>
        <dbReference type="Rhea" id="RHEA:17989"/>
        <dbReference type="Rhea" id="RHEA-COMP:9863"/>
        <dbReference type="Rhea" id="RHEA-COMP:11604"/>
        <dbReference type="ChEBI" id="CHEBI:15378"/>
        <dbReference type="ChEBI" id="CHEBI:29999"/>
        <dbReference type="ChEBI" id="CHEBI:30616"/>
        <dbReference type="ChEBI" id="CHEBI:83421"/>
        <dbReference type="ChEBI" id="CHEBI:456216"/>
        <dbReference type="EC" id="2.7.11.25"/>
    </reaction>
</comment>
<evidence type="ECO:0000256" key="3">
    <source>
        <dbReference type="ARBA" id="ARBA00022679"/>
    </source>
</evidence>
<organism evidence="12 13">
    <name type="scientific">Dioscorea zingiberensis</name>
    <dbReference type="NCBI Taxonomy" id="325984"/>
    <lineage>
        <taxon>Eukaryota</taxon>
        <taxon>Viridiplantae</taxon>
        <taxon>Streptophyta</taxon>
        <taxon>Embryophyta</taxon>
        <taxon>Tracheophyta</taxon>
        <taxon>Spermatophyta</taxon>
        <taxon>Magnoliopsida</taxon>
        <taxon>Liliopsida</taxon>
        <taxon>Dioscoreales</taxon>
        <taxon>Dioscoreaceae</taxon>
        <taxon>Dioscorea</taxon>
    </lineage>
</organism>
<keyword evidence="6 9" id="KW-0067">ATP-binding</keyword>
<feature type="domain" description="Protein kinase" evidence="11">
    <location>
        <begin position="341"/>
        <end position="502"/>
    </location>
</feature>
<keyword evidence="13" id="KW-1185">Reference proteome</keyword>
<protein>
    <recommendedName>
        <fullName evidence="2">mitogen-activated protein kinase kinase kinase</fullName>
        <ecNumber evidence="2">2.7.11.25</ecNumber>
    </recommendedName>
</protein>
<sequence>MTHRRDCDALVEAVQLPPPPSSSPRSPSSPRRFRRDTAGSFFGRRDDNKRLTRQRKLRHLSDVEVGGPLSTPVSRTVSGVDFSPARSVSSPVPLPLPESSTASPQRERESGVGLGFGNSCGVAAGCPLPSPRKSSGRADGEECTGSLDESAGSRLNHSNTHKKTEHFAVPSAGSSSRKIFQEAKSAAPVRVNIPAKSAPTSGLSSPVVSPRRSFNVEFFPSALATSQGPRAWPQLDIPSPDTSAVFSPRTSPENVLPSPDCSPLYSPSIRSPALKSRNPSAPPSPLHPKFSDNCNGRHDCNSVAVHPLPLPPGAPAPVPQQSGFTHQITSRTETAPMTNQWQKGKLIGSGTFGNVYVATNRQTGALCAMKEVNIIPDDSKSAECLKQLEQEIKVLSQLKHPNIVQYYGSEILNGAASATLSMKGTPYWMAPEVMQATMNKEVGYDLAVDIWSLGCTIIEMFTGKPPWSGLEGVGDDAKGSFCGIVLVKWEVEVEILCINSHI</sequence>
<dbReference type="PROSITE" id="PS00107">
    <property type="entry name" value="PROTEIN_KINASE_ATP"/>
    <property type="match status" value="1"/>
</dbReference>
<evidence type="ECO:0000256" key="8">
    <source>
        <dbReference type="ARBA" id="ARBA00048329"/>
    </source>
</evidence>
<dbReference type="Proteomes" id="UP001085076">
    <property type="component" value="Miscellaneous, Linkage group lg02"/>
</dbReference>
<dbReference type="InterPro" id="IPR000719">
    <property type="entry name" value="Prot_kinase_dom"/>
</dbReference>
<dbReference type="SUPFAM" id="SSF56112">
    <property type="entry name" value="Protein kinase-like (PK-like)"/>
    <property type="match status" value="1"/>
</dbReference>
<dbReference type="InterPro" id="IPR050538">
    <property type="entry name" value="MAP_kinase_kinase_kinase"/>
</dbReference>
<dbReference type="InterPro" id="IPR017441">
    <property type="entry name" value="Protein_kinase_ATP_BS"/>
</dbReference>
<reference evidence="12" key="2">
    <citation type="journal article" date="2022" name="Hortic Res">
        <title>The genome of Dioscorea zingiberensis sheds light on the biosynthesis, origin and evolution of the medicinally important diosgenin saponins.</title>
        <authorList>
            <person name="Li Y."/>
            <person name="Tan C."/>
            <person name="Li Z."/>
            <person name="Guo J."/>
            <person name="Li S."/>
            <person name="Chen X."/>
            <person name="Wang C."/>
            <person name="Dai X."/>
            <person name="Yang H."/>
            <person name="Song W."/>
            <person name="Hou L."/>
            <person name="Xu J."/>
            <person name="Tong Z."/>
            <person name="Xu A."/>
            <person name="Yuan X."/>
            <person name="Wang W."/>
            <person name="Yang Q."/>
            <person name="Chen L."/>
            <person name="Sun Z."/>
            <person name="Wang K."/>
            <person name="Pan B."/>
            <person name="Chen J."/>
            <person name="Bao Y."/>
            <person name="Liu F."/>
            <person name="Qi X."/>
            <person name="Gang D.R."/>
            <person name="Wen J."/>
            <person name="Li J."/>
        </authorList>
    </citation>
    <scope>NUCLEOTIDE SEQUENCE</scope>
    <source>
        <strain evidence="12">Dzin_1.0</strain>
    </source>
</reference>
<gene>
    <name evidence="12" type="ORF">J5N97_008550</name>
</gene>
<dbReference type="EC" id="2.7.11.25" evidence="2"/>
<evidence type="ECO:0000256" key="9">
    <source>
        <dbReference type="PROSITE-ProRule" id="PRU10141"/>
    </source>
</evidence>
<dbReference type="GO" id="GO:0004709">
    <property type="term" value="F:MAP kinase kinase kinase activity"/>
    <property type="evidence" value="ECO:0007669"/>
    <property type="project" value="UniProtKB-EC"/>
</dbReference>
<feature type="region of interest" description="Disordered" evidence="10">
    <location>
        <begin position="1"/>
        <end position="207"/>
    </location>
</feature>
<comment type="catalytic activity">
    <reaction evidence="7">
        <text>L-threonyl-[protein] + ATP = O-phospho-L-threonyl-[protein] + ADP + H(+)</text>
        <dbReference type="Rhea" id="RHEA:46608"/>
        <dbReference type="Rhea" id="RHEA-COMP:11060"/>
        <dbReference type="Rhea" id="RHEA-COMP:11605"/>
        <dbReference type="ChEBI" id="CHEBI:15378"/>
        <dbReference type="ChEBI" id="CHEBI:30013"/>
        <dbReference type="ChEBI" id="CHEBI:30616"/>
        <dbReference type="ChEBI" id="CHEBI:61977"/>
        <dbReference type="ChEBI" id="CHEBI:456216"/>
        <dbReference type="EC" id="2.7.11.25"/>
    </reaction>
</comment>
<evidence type="ECO:0000256" key="5">
    <source>
        <dbReference type="ARBA" id="ARBA00022777"/>
    </source>
</evidence>
<proteinExistence type="inferred from homology"/>
<dbReference type="AlphaFoldDB" id="A0A9D5HKR7"/>
<dbReference type="PROSITE" id="PS50011">
    <property type="entry name" value="PROTEIN_KINASE_DOM"/>
    <property type="match status" value="1"/>
</dbReference>
<feature type="compositionally biased region" description="Polar residues" evidence="10">
    <location>
        <begin position="198"/>
        <end position="207"/>
    </location>
</feature>
<dbReference type="Pfam" id="PF00069">
    <property type="entry name" value="Pkinase"/>
    <property type="match status" value="2"/>
</dbReference>
<keyword evidence="5" id="KW-0418">Kinase</keyword>